<protein>
    <submittedName>
        <fullName evidence="2">Uncharacterized protein</fullName>
    </submittedName>
</protein>
<reference evidence="2 3" key="1">
    <citation type="submission" date="2023-03" db="EMBL/GenBank/DDBJ databases">
        <title>Bacillus Genome Sequencing.</title>
        <authorList>
            <person name="Dunlap C."/>
        </authorList>
    </citation>
    <scope>NUCLEOTIDE SEQUENCE [LARGE SCALE GENOMIC DNA]</scope>
    <source>
        <strain evidence="2 3">B-41290</strain>
    </source>
</reference>
<dbReference type="RefSeq" id="WP_367406604.1">
    <property type="nucleotide sequence ID" value="NZ_JARNBH010000008.1"/>
</dbReference>
<proteinExistence type="predicted"/>
<keyword evidence="1" id="KW-0732">Signal</keyword>
<organism evidence="2 3">
    <name type="scientific">Peribacillus castrilensis</name>
    <dbReference type="NCBI Taxonomy" id="2897690"/>
    <lineage>
        <taxon>Bacteria</taxon>
        <taxon>Bacillati</taxon>
        <taxon>Bacillota</taxon>
        <taxon>Bacilli</taxon>
        <taxon>Bacillales</taxon>
        <taxon>Bacillaceae</taxon>
        <taxon>Peribacillus</taxon>
    </lineage>
</organism>
<dbReference type="AlphaFoldDB" id="A0AAW9NCP2"/>
<evidence type="ECO:0000313" key="3">
    <source>
        <dbReference type="Proteomes" id="UP001307168"/>
    </source>
</evidence>
<accession>A0AAW9NCP2</accession>
<evidence type="ECO:0000256" key="1">
    <source>
        <dbReference type="SAM" id="SignalP"/>
    </source>
</evidence>
<keyword evidence="3" id="KW-1185">Reference proteome</keyword>
<comment type="caution">
    <text evidence="2">The sequence shown here is derived from an EMBL/GenBank/DDBJ whole genome shotgun (WGS) entry which is preliminary data.</text>
</comment>
<feature type="signal peptide" evidence="1">
    <location>
        <begin position="1"/>
        <end position="33"/>
    </location>
</feature>
<evidence type="ECO:0000313" key="2">
    <source>
        <dbReference type="EMBL" id="MEC0273102.1"/>
    </source>
</evidence>
<sequence length="358" mass="40291">MGIVRHDRFKKFSAVSIGFTMLLSLGFTGETFAAPKTNKIDVVAEQKLNKDLSKHKINQSLKKTWNQETKRSSESELIHNNGKRIENDVVDKGGKDNLVAVYRTNINDTEYEKYYFSDRPTEDITEIKQEVLSDELNIESKPDQFIRSLTHNKNKSTTKLSTGYQTKAVKPVPSGGIIKSYKYNFYPFGGNKGSRIAVFNTNVEFKRKSSNSTVNGKKASVWDVHAYQSYEQIQAVGRLTRQETKLGANYSDQKLLKEGPKTDSGGSVSVTLGGGGPPSITWNFNTSSNFRTQNNSSMEEKLGKWNWYLKFGHANLKTEPGIRITNTGGNLYVNINHYFRIDGYVNNPGNVRASIPDR</sequence>
<name>A0AAW9NCP2_9BACI</name>
<feature type="chain" id="PRO_5044015712" evidence="1">
    <location>
        <begin position="34"/>
        <end position="358"/>
    </location>
</feature>
<gene>
    <name evidence="2" type="ORF">P4706_08445</name>
</gene>
<dbReference type="EMBL" id="JARNBH010000008">
    <property type="protein sequence ID" value="MEC0273102.1"/>
    <property type="molecule type" value="Genomic_DNA"/>
</dbReference>
<dbReference type="Proteomes" id="UP001307168">
    <property type="component" value="Unassembled WGS sequence"/>
</dbReference>